<accession>A0A822YRD4</accession>
<gene>
    <name evidence="1" type="ORF">HUJ06_005720</name>
</gene>
<evidence type="ECO:0000313" key="2">
    <source>
        <dbReference type="Proteomes" id="UP000607653"/>
    </source>
</evidence>
<dbReference type="AlphaFoldDB" id="A0A822YRD4"/>
<dbReference type="Proteomes" id="UP000607653">
    <property type="component" value="Unassembled WGS sequence"/>
</dbReference>
<evidence type="ECO:0000313" key="1">
    <source>
        <dbReference type="EMBL" id="DAD35080.1"/>
    </source>
</evidence>
<keyword evidence="2" id="KW-1185">Reference proteome</keyword>
<comment type="caution">
    <text evidence="1">The sequence shown here is derived from an EMBL/GenBank/DDBJ whole genome shotgun (WGS) entry which is preliminary data.</text>
</comment>
<protein>
    <submittedName>
        <fullName evidence="1">Uncharacterized protein</fullName>
    </submittedName>
</protein>
<name>A0A822YRD4_NELNU</name>
<sequence length="48" mass="5589">MNHVFHLQGRYAGGEIFEVEQGRHHLVVVIRRPKGSHHLIAMAVLFNW</sequence>
<dbReference type="EMBL" id="DUZY01000004">
    <property type="protein sequence ID" value="DAD35080.1"/>
    <property type="molecule type" value="Genomic_DNA"/>
</dbReference>
<organism evidence="1 2">
    <name type="scientific">Nelumbo nucifera</name>
    <name type="common">Sacred lotus</name>
    <dbReference type="NCBI Taxonomy" id="4432"/>
    <lineage>
        <taxon>Eukaryota</taxon>
        <taxon>Viridiplantae</taxon>
        <taxon>Streptophyta</taxon>
        <taxon>Embryophyta</taxon>
        <taxon>Tracheophyta</taxon>
        <taxon>Spermatophyta</taxon>
        <taxon>Magnoliopsida</taxon>
        <taxon>Proteales</taxon>
        <taxon>Nelumbonaceae</taxon>
        <taxon>Nelumbo</taxon>
    </lineage>
</organism>
<proteinExistence type="predicted"/>
<reference evidence="1 2" key="1">
    <citation type="journal article" date="2020" name="Mol. Biol. Evol.">
        <title>Distinct Expression and Methylation Patterns for Genes with Different Fates following a Single Whole-Genome Duplication in Flowering Plants.</title>
        <authorList>
            <person name="Shi T."/>
            <person name="Rahmani R.S."/>
            <person name="Gugger P.F."/>
            <person name="Wang M."/>
            <person name="Li H."/>
            <person name="Zhang Y."/>
            <person name="Li Z."/>
            <person name="Wang Q."/>
            <person name="Van de Peer Y."/>
            <person name="Marchal K."/>
            <person name="Chen J."/>
        </authorList>
    </citation>
    <scope>NUCLEOTIDE SEQUENCE [LARGE SCALE GENOMIC DNA]</scope>
    <source>
        <tissue evidence="1">Leaf</tissue>
    </source>
</reference>